<dbReference type="Pfam" id="PF22550">
    <property type="entry name" value="CesT_Tir_1"/>
    <property type="match status" value="1"/>
</dbReference>
<dbReference type="SUPFAM" id="SSF69635">
    <property type="entry name" value="Type III secretory system chaperone-like"/>
    <property type="match status" value="1"/>
</dbReference>
<evidence type="ECO:0008006" key="2">
    <source>
        <dbReference type="Google" id="ProtNLM"/>
    </source>
</evidence>
<reference evidence="1" key="1">
    <citation type="submission" date="2018-05" db="EMBL/GenBank/DDBJ databases">
        <authorList>
            <person name="Lanie J.A."/>
            <person name="Ng W.-L."/>
            <person name="Kazmierczak K.M."/>
            <person name="Andrzejewski T.M."/>
            <person name="Davidsen T.M."/>
            <person name="Wayne K.J."/>
            <person name="Tettelin H."/>
            <person name="Glass J.I."/>
            <person name="Rusch D."/>
            <person name="Podicherti R."/>
            <person name="Tsui H.-C.T."/>
            <person name="Winkler M.E."/>
        </authorList>
    </citation>
    <scope>NUCLEOTIDE SEQUENCE</scope>
</reference>
<dbReference type="InterPro" id="IPR054345">
    <property type="entry name" value="Tir-like"/>
</dbReference>
<dbReference type="EMBL" id="UINC01065199">
    <property type="protein sequence ID" value="SVB94612.1"/>
    <property type="molecule type" value="Genomic_DNA"/>
</dbReference>
<protein>
    <recommendedName>
        <fullName evidence="2">Molecular chaperone Tir</fullName>
    </recommendedName>
</protein>
<evidence type="ECO:0000313" key="1">
    <source>
        <dbReference type="EMBL" id="SVB94612.1"/>
    </source>
</evidence>
<dbReference type="Gene3D" id="3.30.1460.10">
    <property type="match status" value="1"/>
</dbReference>
<dbReference type="AlphaFoldDB" id="A0A382I5K6"/>
<proteinExistence type="predicted"/>
<gene>
    <name evidence="1" type="ORF">METZ01_LOCUS247466</name>
</gene>
<sequence length="131" mass="14536">MSDFNTIKDYVLELGFAISKEIPDEEIVIVNDEERGIQSLVIDCEDTVLVVEQLILKLDSAAPTVTYKRLLQMNRDLVFGAFVLNEEGDSLLYRNTLALENLDLNELESTINALSLGLAENGGELLGFADK</sequence>
<organism evidence="1">
    <name type="scientific">marine metagenome</name>
    <dbReference type="NCBI Taxonomy" id="408172"/>
    <lineage>
        <taxon>unclassified sequences</taxon>
        <taxon>metagenomes</taxon>
        <taxon>ecological metagenomes</taxon>
    </lineage>
</organism>
<accession>A0A382I5K6</accession>
<name>A0A382I5K6_9ZZZZ</name>